<protein>
    <submittedName>
        <fullName evidence="2">Uncharacterized protein</fullName>
    </submittedName>
</protein>
<name>Q0UIF0_PHANO</name>
<gene>
    <name evidence="2" type="ORF">SNOG_08464</name>
</gene>
<feature type="region of interest" description="Disordered" evidence="1">
    <location>
        <begin position="92"/>
        <end position="144"/>
    </location>
</feature>
<evidence type="ECO:0000256" key="1">
    <source>
        <dbReference type="SAM" id="MobiDB-lite"/>
    </source>
</evidence>
<accession>Q0UIF0</accession>
<dbReference type="KEGG" id="pno:SNOG_08464"/>
<proteinExistence type="predicted"/>
<dbReference type="EMBL" id="CH445336">
    <property type="protein sequence ID" value="EAT84740.2"/>
    <property type="molecule type" value="Genomic_DNA"/>
</dbReference>
<dbReference type="HOGENOM" id="CLU_1797160_0_0_1"/>
<organism evidence="2 3">
    <name type="scientific">Phaeosphaeria nodorum (strain SN15 / ATCC MYA-4574 / FGSC 10173)</name>
    <name type="common">Glume blotch fungus</name>
    <name type="synonym">Parastagonospora nodorum</name>
    <dbReference type="NCBI Taxonomy" id="321614"/>
    <lineage>
        <taxon>Eukaryota</taxon>
        <taxon>Fungi</taxon>
        <taxon>Dikarya</taxon>
        <taxon>Ascomycota</taxon>
        <taxon>Pezizomycotina</taxon>
        <taxon>Dothideomycetes</taxon>
        <taxon>Pleosporomycetidae</taxon>
        <taxon>Pleosporales</taxon>
        <taxon>Pleosporineae</taxon>
        <taxon>Phaeosphaeriaceae</taxon>
        <taxon>Parastagonospora</taxon>
    </lineage>
</organism>
<dbReference type="AlphaFoldDB" id="Q0UIF0"/>
<evidence type="ECO:0000313" key="2">
    <source>
        <dbReference type="EMBL" id="EAT84740.2"/>
    </source>
</evidence>
<evidence type="ECO:0000313" key="3">
    <source>
        <dbReference type="Proteomes" id="UP000001055"/>
    </source>
</evidence>
<dbReference type="RefSeq" id="XP_001798775.1">
    <property type="nucleotide sequence ID" value="XM_001798723.1"/>
</dbReference>
<feature type="compositionally biased region" description="Basic residues" evidence="1">
    <location>
        <begin position="92"/>
        <end position="131"/>
    </location>
</feature>
<dbReference type="GeneID" id="5975673"/>
<reference evidence="3" key="1">
    <citation type="journal article" date="2007" name="Plant Cell">
        <title>Dothideomycete-plant interactions illuminated by genome sequencing and EST analysis of the wheat pathogen Stagonospora nodorum.</title>
        <authorList>
            <person name="Hane J.K."/>
            <person name="Lowe R.G."/>
            <person name="Solomon P.S."/>
            <person name="Tan K.C."/>
            <person name="Schoch C.L."/>
            <person name="Spatafora J.W."/>
            <person name="Crous P.W."/>
            <person name="Kodira C."/>
            <person name="Birren B.W."/>
            <person name="Galagan J.E."/>
            <person name="Torriani S.F."/>
            <person name="McDonald B.A."/>
            <person name="Oliver R.P."/>
        </authorList>
    </citation>
    <scope>NUCLEOTIDE SEQUENCE [LARGE SCALE GENOMIC DNA]</scope>
    <source>
        <strain evidence="3">SN15 / ATCC MYA-4574 / FGSC 10173</strain>
    </source>
</reference>
<dbReference type="Proteomes" id="UP000001055">
    <property type="component" value="Unassembled WGS sequence"/>
</dbReference>
<sequence>MVQPDNGQGPPRLKSLDTFSGLTASLKRKTMKTLTLTRNQSVRRTLTCYHCRVALLRPPCTSPRWNWTRTKRISTTTWRTTRTLRSLVFRHNHNHNHNHRLSSRSRRIRTTSRRLRHHQTQRYNSRRKRQSSQRPFTATSNKHA</sequence>
<dbReference type="InParanoid" id="Q0UIF0"/>
<feature type="compositionally biased region" description="Polar residues" evidence="1">
    <location>
        <begin position="132"/>
        <end position="144"/>
    </location>
</feature>